<proteinExistence type="predicted"/>
<evidence type="ECO:0000313" key="1">
    <source>
        <dbReference type="EMBL" id="CAB4163376.1"/>
    </source>
</evidence>
<dbReference type="EMBL" id="LR796749">
    <property type="protein sequence ID" value="CAB4163376.1"/>
    <property type="molecule type" value="Genomic_DNA"/>
</dbReference>
<protein>
    <submittedName>
        <fullName evidence="1">Uncharacterized protein</fullName>
    </submittedName>
</protein>
<gene>
    <name evidence="1" type="ORF">UFOVP801_20</name>
</gene>
<name>A0A6J5P0B2_9CAUD</name>
<organism evidence="1">
    <name type="scientific">uncultured Caudovirales phage</name>
    <dbReference type="NCBI Taxonomy" id="2100421"/>
    <lineage>
        <taxon>Viruses</taxon>
        <taxon>Duplodnaviria</taxon>
        <taxon>Heunggongvirae</taxon>
        <taxon>Uroviricota</taxon>
        <taxon>Caudoviricetes</taxon>
        <taxon>Peduoviridae</taxon>
        <taxon>Maltschvirus</taxon>
        <taxon>Maltschvirus maltsch</taxon>
    </lineage>
</organism>
<sequence length="413" mass="44329">MTQWAPDWKVTIQGVEYTDVVLANLSISSGRTNIYTQAQAGYCTINIINLNLAAITAQINDAVLIQVKDTAGAYVPIFGGSIVDVAVTVSQTGSVAITQEVTITALGALARLQKALTLGVLSKDFDGDQIYTILSDLLINNWSEVPAALTWATYTPATDTWADAGNTGLGEIDRPGNYELAARGSNQTVTWNLVADLATSGLGYIFEDAQGRISYADSTHRSTYLATNGYTNLDANQALARGIKIQTKAGDIRNDVAIVWKSGIEEATDADSIALYGKLAQQITTSLEHAADALSQAEFYLTLRAQPQAFLESITFALTNPELDNSDRDALINVFMGQPISLANLPANMQSGNFLGFVEGWRFQASFNELAITLLVSPLPFSLQAMAWQDVSVAETFSSLSPTLDYADALVVN</sequence>
<accession>A0A6J5P0B2</accession>
<reference evidence="1" key="1">
    <citation type="submission" date="2020-04" db="EMBL/GenBank/DDBJ databases">
        <authorList>
            <person name="Chiriac C."/>
            <person name="Salcher M."/>
            <person name="Ghai R."/>
            <person name="Kavagutti S V."/>
        </authorList>
    </citation>
    <scope>NUCLEOTIDE SEQUENCE</scope>
</reference>